<dbReference type="STRING" id="393595.ABO_1301"/>
<protein>
    <recommendedName>
        <fullName evidence="3">arsenite-transporting ATPase</fullName>
        <ecNumber evidence="3">7.3.2.7</ecNumber>
    </recommendedName>
</protein>
<dbReference type="KEGG" id="abo:ABO_1301"/>
<dbReference type="EC" id="7.3.2.7" evidence="3"/>
<evidence type="ECO:0000256" key="2">
    <source>
        <dbReference type="ARBA" id="ARBA00052296"/>
    </source>
</evidence>
<comment type="catalytic activity">
    <reaction evidence="2">
        <text>arsenite(in) + ATP + H2O = arsenite(out) + ADP + phosphate + H(+)</text>
        <dbReference type="Rhea" id="RHEA:11348"/>
        <dbReference type="ChEBI" id="CHEBI:15377"/>
        <dbReference type="ChEBI" id="CHEBI:15378"/>
        <dbReference type="ChEBI" id="CHEBI:29242"/>
        <dbReference type="ChEBI" id="CHEBI:30616"/>
        <dbReference type="ChEBI" id="CHEBI:43474"/>
        <dbReference type="ChEBI" id="CHEBI:456216"/>
        <dbReference type="EC" id="7.3.2.7"/>
    </reaction>
</comment>
<evidence type="ECO:0000259" key="5">
    <source>
        <dbReference type="SMART" id="SM00382"/>
    </source>
</evidence>
<evidence type="ECO:0000313" key="7">
    <source>
        <dbReference type="Proteomes" id="UP000008871"/>
    </source>
</evidence>
<dbReference type="GO" id="GO:0016887">
    <property type="term" value="F:ATP hydrolysis activity"/>
    <property type="evidence" value="ECO:0007669"/>
    <property type="project" value="InterPro"/>
</dbReference>
<keyword evidence="6" id="KW-0378">Hydrolase</keyword>
<dbReference type="NCBIfam" id="TIGR00345">
    <property type="entry name" value="GET3_arsA_TRC40"/>
    <property type="match status" value="1"/>
</dbReference>
<dbReference type="eggNOG" id="COG0003">
    <property type="taxonomic scope" value="Bacteria"/>
</dbReference>
<dbReference type="AlphaFoldDB" id="Q0VPZ9"/>
<organism evidence="6 7">
    <name type="scientific">Alcanivorax borkumensis (strain ATCC 700651 / DSM 11573 / NCIMB 13689 / SK2)</name>
    <dbReference type="NCBI Taxonomy" id="393595"/>
    <lineage>
        <taxon>Bacteria</taxon>
        <taxon>Pseudomonadati</taxon>
        <taxon>Pseudomonadota</taxon>
        <taxon>Gammaproteobacteria</taxon>
        <taxon>Oceanospirillales</taxon>
        <taxon>Alcanivoracaceae</taxon>
        <taxon>Alcanivorax</taxon>
    </lineage>
</organism>
<gene>
    <name evidence="6" type="primary">arsA</name>
    <name evidence="6" type="ordered locus">ABO_1301</name>
</gene>
<evidence type="ECO:0000256" key="4">
    <source>
        <dbReference type="SAM" id="MobiDB-lite"/>
    </source>
</evidence>
<accession>Q0VPZ9</accession>
<proteinExistence type="inferred from homology"/>
<dbReference type="PANTHER" id="PTHR10803:SF3">
    <property type="entry name" value="ATPASE GET3"/>
    <property type="match status" value="1"/>
</dbReference>
<feature type="domain" description="AAA+ ATPase" evidence="5">
    <location>
        <begin position="21"/>
        <end position="329"/>
    </location>
</feature>
<dbReference type="InterPro" id="IPR016300">
    <property type="entry name" value="ATPase_ArsA/GET3"/>
</dbReference>
<evidence type="ECO:0000256" key="1">
    <source>
        <dbReference type="ARBA" id="ARBA00011040"/>
    </source>
</evidence>
<dbReference type="InterPro" id="IPR027417">
    <property type="entry name" value="P-loop_NTPase"/>
</dbReference>
<dbReference type="GO" id="GO:0005524">
    <property type="term" value="F:ATP binding"/>
    <property type="evidence" value="ECO:0007669"/>
    <property type="project" value="InterPro"/>
</dbReference>
<evidence type="ECO:0000256" key="3">
    <source>
        <dbReference type="ARBA" id="ARBA00066752"/>
    </source>
</evidence>
<dbReference type="Pfam" id="PF02374">
    <property type="entry name" value="ArsA_ATPase"/>
    <property type="match status" value="1"/>
</dbReference>
<feature type="region of interest" description="Disordered" evidence="4">
    <location>
        <begin position="198"/>
        <end position="220"/>
    </location>
</feature>
<comment type="similarity">
    <text evidence="1">Belongs to the arsA ATPase family.</text>
</comment>
<keyword evidence="7" id="KW-1185">Reference proteome</keyword>
<sequence length="348" mass="38075">MLLMTNARTFNTLDLDALLASRALLMVGGKGGVGKTTTASALAVRAADQGSKVLLVSTDPAHSLADAFNRPIGNQPTVLSPGLTALELDPDDEVEAYLERVSAQMRRFATPDQFRELDKQLRLSRQSPGAQEAALLERISRLIDEDSHDYDLLIFDTAPTGHTLRLLSLPEVMAAWTQGLLRHSEKARKLGQVLGHLTPEKSIDSPLQDPTEHATSGLDPRSQEVADTLMARQRLFNRARRQLTNPSHTAFIFVLTPERLPILETRRAVASLQEHAIPVVGAVVNRVLPDAAEGPFFAARHARQKAHMEELANALGSLPRKDVALQKDDIQGLEAIRQFAGLLGNVDR</sequence>
<dbReference type="Gene3D" id="3.40.50.300">
    <property type="entry name" value="P-loop containing nucleotide triphosphate hydrolases"/>
    <property type="match status" value="1"/>
</dbReference>
<name>Q0VPZ9_ALCBS</name>
<evidence type="ECO:0000313" key="6">
    <source>
        <dbReference type="EMBL" id="CAL16749.1"/>
    </source>
</evidence>
<dbReference type="HOGENOM" id="CLU_040761_4_0_6"/>
<dbReference type="InterPro" id="IPR003593">
    <property type="entry name" value="AAA+_ATPase"/>
</dbReference>
<dbReference type="CDD" id="cd02035">
    <property type="entry name" value="ArsA"/>
    <property type="match status" value="1"/>
</dbReference>
<reference evidence="6 7" key="1">
    <citation type="journal article" date="2006" name="Nat. Biotechnol.">
        <title>Genome sequence of the ubiquitous hydrocarbon-degrading marine bacterium Alcanivorax borkumensis.</title>
        <authorList>
            <person name="Schneiker S."/>
            <person name="Martins dos Santos V.A.P."/>
            <person name="Bartels D."/>
            <person name="Bekel T."/>
            <person name="Brecht M."/>
            <person name="Buhrmester J."/>
            <person name="Chernikova T.N."/>
            <person name="Denaro R."/>
            <person name="Ferrer M."/>
            <person name="Gertler C."/>
            <person name="Goesmann A."/>
            <person name="Golyshina O.V."/>
            <person name="Kaminski F."/>
            <person name="Khachane A.N."/>
            <person name="Lang S."/>
            <person name="Linke B."/>
            <person name="McHardy A.C."/>
            <person name="Meyer F."/>
            <person name="Nechitaylo T."/>
            <person name="Puehler A."/>
            <person name="Regenhardt D."/>
            <person name="Rupp O."/>
            <person name="Sabirova J.S."/>
            <person name="Selbitschka W."/>
            <person name="Yakimov M.M."/>
            <person name="Timmis K.N."/>
            <person name="Vorhoelter F.-J."/>
            <person name="Weidner S."/>
            <person name="Kaiser O."/>
            <person name="Golyshin P.N."/>
        </authorList>
    </citation>
    <scope>NUCLEOTIDE SEQUENCE [LARGE SCALE GENOMIC DNA]</scope>
    <source>
        <strain evidence="7">ATCC 700651 / DSM 11573 / NCIMB 13689 / SK2</strain>
    </source>
</reference>
<dbReference type="InterPro" id="IPR025723">
    <property type="entry name" value="ArsA/GET3_ATPase-like"/>
</dbReference>
<dbReference type="GO" id="GO:0015446">
    <property type="term" value="F:ATPase-coupled arsenite transmembrane transporter activity"/>
    <property type="evidence" value="ECO:0007669"/>
    <property type="project" value="UniProtKB-EC"/>
</dbReference>
<dbReference type="Proteomes" id="UP000008871">
    <property type="component" value="Chromosome"/>
</dbReference>
<dbReference type="SUPFAM" id="SSF52540">
    <property type="entry name" value="P-loop containing nucleoside triphosphate hydrolases"/>
    <property type="match status" value="1"/>
</dbReference>
<dbReference type="SMART" id="SM00382">
    <property type="entry name" value="AAA"/>
    <property type="match status" value="1"/>
</dbReference>
<dbReference type="PANTHER" id="PTHR10803">
    <property type="entry name" value="ARSENICAL PUMP-DRIVING ATPASE ARSENITE-TRANSLOCATING ATPASE"/>
    <property type="match status" value="1"/>
</dbReference>
<dbReference type="EMBL" id="AM286690">
    <property type="protein sequence ID" value="CAL16749.1"/>
    <property type="molecule type" value="Genomic_DNA"/>
</dbReference>